<reference evidence="1 2" key="1">
    <citation type="journal article" date="2018" name="Mol. Plant">
        <title>The genome of Artemisia annua provides insight into the evolution of Asteraceae family and artemisinin biosynthesis.</title>
        <authorList>
            <person name="Shen Q."/>
            <person name="Zhang L."/>
            <person name="Liao Z."/>
            <person name="Wang S."/>
            <person name="Yan T."/>
            <person name="Shi P."/>
            <person name="Liu M."/>
            <person name="Fu X."/>
            <person name="Pan Q."/>
            <person name="Wang Y."/>
            <person name="Lv Z."/>
            <person name="Lu X."/>
            <person name="Zhang F."/>
            <person name="Jiang W."/>
            <person name="Ma Y."/>
            <person name="Chen M."/>
            <person name="Hao X."/>
            <person name="Li L."/>
            <person name="Tang Y."/>
            <person name="Lv G."/>
            <person name="Zhou Y."/>
            <person name="Sun X."/>
            <person name="Brodelius P.E."/>
            <person name="Rose J.K.C."/>
            <person name="Tang K."/>
        </authorList>
    </citation>
    <scope>NUCLEOTIDE SEQUENCE [LARGE SCALE GENOMIC DNA]</scope>
    <source>
        <strain evidence="2">cv. Huhao1</strain>
        <tissue evidence="1">Leaf</tissue>
    </source>
</reference>
<sequence length="156" mass="18092">MNLKLQAHVSIEEIHRATKQLVGLKAHNEDGFSGIFYHKYWHLVGDYVFKTIPYFFETGHMLPEINKPLVVLIPKVPLSESLNDSLFFLKASQVECRNLLNIFYIYFRASTQKVNFEKSSAFYSPNTPITMQALKVKLMVLKDKYLGLQSVYGRKK</sequence>
<organism evidence="1 2">
    <name type="scientific">Artemisia annua</name>
    <name type="common">Sweet wormwood</name>
    <dbReference type="NCBI Taxonomy" id="35608"/>
    <lineage>
        <taxon>Eukaryota</taxon>
        <taxon>Viridiplantae</taxon>
        <taxon>Streptophyta</taxon>
        <taxon>Embryophyta</taxon>
        <taxon>Tracheophyta</taxon>
        <taxon>Spermatophyta</taxon>
        <taxon>Magnoliopsida</taxon>
        <taxon>eudicotyledons</taxon>
        <taxon>Gunneridae</taxon>
        <taxon>Pentapetalae</taxon>
        <taxon>asterids</taxon>
        <taxon>campanulids</taxon>
        <taxon>Asterales</taxon>
        <taxon>Asteraceae</taxon>
        <taxon>Asteroideae</taxon>
        <taxon>Anthemideae</taxon>
        <taxon>Artemisiinae</taxon>
        <taxon>Artemisia</taxon>
    </lineage>
</organism>
<keyword evidence="2" id="KW-1185">Reference proteome</keyword>
<dbReference type="OrthoDB" id="1002463at2759"/>
<dbReference type="AlphaFoldDB" id="A0A2U1LLN7"/>
<gene>
    <name evidence="1" type="ORF">CTI12_AA478940</name>
</gene>
<name>A0A2U1LLN7_ARTAN</name>
<evidence type="ECO:0000313" key="2">
    <source>
        <dbReference type="Proteomes" id="UP000245207"/>
    </source>
</evidence>
<protein>
    <submittedName>
        <fullName evidence="1">Uncharacterized protein</fullName>
    </submittedName>
</protein>
<accession>A0A2U1LLN7</accession>
<dbReference type="Proteomes" id="UP000245207">
    <property type="component" value="Unassembled WGS sequence"/>
</dbReference>
<proteinExistence type="predicted"/>
<comment type="caution">
    <text evidence="1">The sequence shown here is derived from an EMBL/GenBank/DDBJ whole genome shotgun (WGS) entry which is preliminary data.</text>
</comment>
<evidence type="ECO:0000313" key="1">
    <source>
        <dbReference type="EMBL" id="PWA49909.1"/>
    </source>
</evidence>
<dbReference type="EMBL" id="PKPP01008731">
    <property type="protein sequence ID" value="PWA49909.1"/>
    <property type="molecule type" value="Genomic_DNA"/>
</dbReference>